<name>A0ABX8D3S4_9CELL</name>
<gene>
    <name evidence="1" type="ORF">KG103_17100</name>
</gene>
<evidence type="ECO:0000313" key="2">
    <source>
        <dbReference type="Proteomes" id="UP000677804"/>
    </source>
</evidence>
<sequence length="126" mass="13724">MKAAYLVSTSSSFEDDVWRAAAALGAVVDGPYAQYRDEQNHYLTIFGALDPRHAHDWRDDLAASPGLDDVPDLSTALAVSVECRWEDLFAAWIARLAARLPEAAWVVDGDGVVWPAAGVDPKTVRL</sequence>
<dbReference type="RefSeq" id="WP_207339674.1">
    <property type="nucleotide sequence ID" value="NZ_CP074405.1"/>
</dbReference>
<accession>A0ABX8D3S4</accession>
<proteinExistence type="predicted"/>
<reference evidence="1 2" key="1">
    <citation type="submission" date="2021-05" db="EMBL/GenBank/DDBJ databases">
        <title>Novel species in genus Cellulomonas.</title>
        <authorList>
            <person name="Zhang G."/>
        </authorList>
    </citation>
    <scope>NUCLEOTIDE SEQUENCE [LARGE SCALE GENOMIC DNA]</scope>
    <source>
        <strain evidence="2">zg-ZUI222</strain>
    </source>
</reference>
<evidence type="ECO:0008006" key="3">
    <source>
        <dbReference type="Google" id="ProtNLM"/>
    </source>
</evidence>
<dbReference type="EMBL" id="CP074405">
    <property type="protein sequence ID" value="QVI62106.1"/>
    <property type="molecule type" value="Genomic_DNA"/>
</dbReference>
<organism evidence="1 2">
    <name type="scientific">Cellulomonas wangleii</name>
    <dbReference type="NCBI Taxonomy" id="2816956"/>
    <lineage>
        <taxon>Bacteria</taxon>
        <taxon>Bacillati</taxon>
        <taxon>Actinomycetota</taxon>
        <taxon>Actinomycetes</taxon>
        <taxon>Micrococcales</taxon>
        <taxon>Cellulomonadaceae</taxon>
        <taxon>Cellulomonas</taxon>
    </lineage>
</organism>
<evidence type="ECO:0000313" key="1">
    <source>
        <dbReference type="EMBL" id="QVI62106.1"/>
    </source>
</evidence>
<keyword evidence="2" id="KW-1185">Reference proteome</keyword>
<protein>
    <recommendedName>
        <fullName evidence="3">Barstar (barnase inhibitor) domain-containing protein</fullName>
    </recommendedName>
</protein>
<dbReference type="Proteomes" id="UP000677804">
    <property type="component" value="Chromosome"/>
</dbReference>